<dbReference type="EMBL" id="OX459969">
    <property type="protein sequence ID" value="CAI9173412.1"/>
    <property type="molecule type" value="Genomic_DNA"/>
</dbReference>
<feature type="compositionally biased region" description="Low complexity" evidence="1">
    <location>
        <begin position="20"/>
        <end position="31"/>
    </location>
</feature>
<evidence type="ECO:0000313" key="2">
    <source>
        <dbReference type="EMBL" id="CAI9173412.1"/>
    </source>
</evidence>
<name>A0ABN8ZKW2_RANTA</name>
<dbReference type="Proteomes" id="UP001176941">
    <property type="component" value="Chromosome 33"/>
</dbReference>
<proteinExistence type="predicted"/>
<protein>
    <submittedName>
        <fullName evidence="2">Uncharacterized protein</fullName>
    </submittedName>
</protein>
<feature type="region of interest" description="Disordered" evidence="1">
    <location>
        <begin position="1"/>
        <end position="43"/>
    </location>
</feature>
<accession>A0ABN8ZKW2</accession>
<evidence type="ECO:0000313" key="3">
    <source>
        <dbReference type="Proteomes" id="UP001176941"/>
    </source>
</evidence>
<sequence length="137" mass="14488">MGRRIRKGSFFAADSGAQEATALRGRGTAAREQPPPATTRESPAAPLLRALHSTQNAPVAARIGSPGVTPCTITGEGPPPACPHPARVTVRWAGRTQDGQEQPASHLTLGQERSELPVLLTPGRHRRAIHHPQLPGE</sequence>
<keyword evidence="3" id="KW-1185">Reference proteome</keyword>
<feature type="region of interest" description="Disordered" evidence="1">
    <location>
        <begin position="96"/>
        <end position="117"/>
    </location>
</feature>
<reference evidence="2" key="1">
    <citation type="submission" date="2023-04" db="EMBL/GenBank/DDBJ databases">
        <authorList>
            <consortium name="ELIXIR-Norway"/>
        </authorList>
    </citation>
    <scope>NUCLEOTIDE SEQUENCE [LARGE SCALE GENOMIC DNA]</scope>
</reference>
<evidence type="ECO:0000256" key="1">
    <source>
        <dbReference type="SAM" id="MobiDB-lite"/>
    </source>
</evidence>
<organism evidence="2 3">
    <name type="scientific">Rangifer tarandus platyrhynchus</name>
    <name type="common">Svalbard reindeer</name>
    <dbReference type="NCBI Taxonomy" id="3082113"/>
    <lineage>
        <taxon>Eukaryota</taxon>
        <taxon>Metazoa</taxon>
        <taxon>Chordata</taxon>
        <taxon>Craniata</taxon>
        <taxon>Vertebrata</taxon>
        <taxon>Euteleostomi</taxon>
        <taxon>Mammalia</taxon>
        <taxon>Eutheria</taxon>
        <taxon>Laurasiatheria</taxon>
        <taxon>Artiodactyla</taxon>
        <taxon>Ruminantia</taxon>
        <taxon>Pecora</taxon>
        <taxon>Cervidae</taxon>
        <taxon>Odocoileinae</taxon>
        <taxon>Rangifer</taxon>
    </lineage>
</organism>
<gene>
    <name evidence="2" type="ORF">MRATA1EN1_LOCUS22374</name>
</gene>